<comment type="similarity">
    <text evidence="7 8">Belongs to the tRNA nucleotidyltransferase/poly(A) polymerase family.</text>
</comment>
<evidence type="ECO:0000259" key="11">
    <source>
        <dbReference type="Pfam" id="PF12626"/>
    </source>
</evidence>
<organism evidence="13 14">
    <name type="scientific">Curvibacter cyanobacteriorum</name>
    <dbReference type="NCBI Taxonomy" id="3026422"/>
    <lineage>
        <taxon>Bacteria</taxon>
        <taxon>Pseudomonadati</taxon>
        <taxon>Pseudomonadota</taxon>
        <taxon>Betaproteobacteria</taxon>
        <taxon>Burkholderiales</taxon>
        <taxon>Comamonadaceae</taxon>
        <taxon>Curvibacter</taxon>
    </lineage>
</organism>
<sequence>MIKKFIDKLLGKASAPAAKGSKPKFGKREEVPFSVHGINPELVDRRANDVVRTLQDAGYEAYIVGGAVRDLLLGLRPKDFDVATNATPEQVKGLFRRAFIIGKRFRIVHVVHGRGREHEVIEVSTFRAYLDNTAVEQQVSGNERTSKHALAGMTHAVDASGRVLRDNVWGPQEEDAVRRDFTINAMYYDPETQVVVDYHKGIQDAKKKVLRMIGDPATRYREDPVRIIRAVRFAAKLSPLGFELEPKTAAPLVASQSLLADVPQSRLFDEMLKLLQTGHALATIATLKKLGLSRGIYPLLDVVVERADSPFVTAALQDTDRRVNEGKPVAPSFLLATVLWQDVREGWEQRLAQRQHPFPALQEAIDEVFSARIGDVSGRGKLAADMREIWVMQPRFEKRVGSTPYGLVEQARFRAGFDFMRLRADVGEVDEALAEWWEEFSTGDDNTREDLLDQAREEQKARQKAQAPSVRRAPRKDPADVPPRGEGAAVDAPGAPAPEGGAEGQAAPKKRRRRRKPSGDRAAAPPASDAGPG</sequence>
<dbReference type="InterPro" id="IPR043519">
    <property type="entry name" value="NT_sf"/>
</dbReference>
<dbReference type="Pfam" id="PF12627">
    <property type="entry name" value="PolyA_pol_RNAbd"/>
    <property type="match status" value="1"/>
</dbReference>
<feature type="domain" description="Polymerase A arginine-rich C-terminal" evidence="11">
    <location>
        <begin position="354"/>
        <end position="467"/>
    </location>
</feature>
<keyword evidence="1 7" id="KW-0507">mRNA processing</keyword>
<keyword evidence="3 7" id="KW-0547">Nucleotide-binding</keyword>
<dbReference type="PANTHER" id="PTHR43051:SF1">
    <property type="entry name" value="POLYNUCLEOTIDE ADENYLYLTRANSFERASE FAMILY PROTEIN"/>
    <property type="match status" value="1"/>
</dbReference>
<evidence type="ECO:0000256" key="9">
    <source>
        <dbReference type="SAM" id="MobiDB-lite"/>
    </source>
</evidence>
<dbReference type="RefSeq" id="WP_273953283.1">
    <property type="nucleotide sequence ID" value="NZ_JAQSIP010000010.1"/>
</dbReference>
<evidence type="ECO:0000256" key="5">
    <source>
        <dbReference type="ARBA" id="ARBA00022884"/>
    </source>
</evidence>
<feature type="compositionally biased region" description="Low complexity" evidence="9">
    <location>
        <begin position="520"/>
        <end position="533"/>
    </location>
</feature>
<feature type="domain" description="Poly A polymerase head" evidence="10">
    <location>
        <begin position="61"/>
        <end position="211"/>
    </location>
</feature>
<evidence type="ECO:0000313" key="14">
    <source>
        <dbReference type="Proteomes" id="UP001528673"/>
    </source>
</evidence>
<comment type="caution">
    <text evidence="13">The sequence shown here is derived from an EMBL/GenBank/DDBJ whole genome shotgun (WGS) entry which is preliminary data.</text>
</comment>
<dbReference type="Pfam" id="PF12626">
    <property type="entry name" value="PolyA_pol_arg_C"/>
    <property type="match status" value="1"/>
</dbReference>
<dbReference type="InterPro" id="IPR052191">
    <property type="entry name" value="tRNA_ntf/polyA_polymerase_I"/>
</dbReference>
<dbReference type="SUPFAM" id="SSF81891">
    <property type="entry name" value="Poly A polymerase C-terminal region-like"/>
    <property type="match status" value="1"/>
</dbReference>
<dbReference type="Gene3D" id="1.10.3090.10">
    <property type="entry name" value="cca-adding enzyme, domain 2"/>
    <property type="match status" value="1"/>
</dbReference>
<dbReference type="InterPro" id="IPR032828">
    <property type="entry name" value="PolyA_RNA-bd"/>
</dbReference>
<dbReference type="Pfam" id="PF01743">
    <property type="entry name" value="PolyA_pol"/>
    <property type="match status" value="1"/>
</dbReference>
<comment type="function">
    <text evidence="7">Adds poly(A) tail to the 3' end of many RNAs, which usually targets these RNAs for decay. Plays a significant role in the global control of gene expression, through influencing the rate of transcript degradation, and in the general RNA quality control.</text>
</comment>
<evidence type="ECO:0000256" key="3">
    <source>
        <dbReference type="ARBA" id="ARBA00022741"/>
    </source>
</evidence>
<proteinExistence type="inferred from homology"/>
<feature type="region of interest" description="Disordered" evidence="9">
    <location>
        <begin position="454"/>
        <end position="533"/>
    </location>
</feature>
<evidence type="ECO:0000313" key="13">
    <source>
        <dbReference type="EMBL" id="MDD0840490.1"/>
    </source>
</evidence>
<feature type="active site" evidence="7">
    <location>
        <position position="81"/>
    </location>
</feature>
<dbReference type="SUPFAM" id="SSF81301">
    <property type="entry name" value="Nucleotidyltransferase"/>
    <property type="match status" value="1"/>
</dbReference>
<evidence type="ECO:0000259" key="10">
    <source>
        <dbReference type="Pfam" id="PF01743"/>
    </source>
</evidence>
<dbReference type="CDD" id="cd05398">
    <property type="entry name" value="NT_ClassII-CCAase"/>
    <property type="match status" value="1"/>
</dbReference>
<dbReference type="HAMAP" id="MF_00957">
    <property type="entry name" value="PolyA_pol"/>
    <property type="match status" value="1"/>
</dbReference>
<evidence type="ECO:0000256" key="4">
    <source>
        <dbReference type="ARBA" id="ARBA00022840"/>
    </source>
</evidence>
<feature type="active site" evidence="7">
    <location>
        <position position="79"/>
    </location>
</feature>
<dbReference type="EC" id="2.7.7.19" evidence="7"/>
<feature type="domain" description="tRNA nucleotidyltransferase/poly(A) polymerase RNA and SrmB- binding" evidence="12">
    <location>
        <begin position="241"/>
        <end position="301"/>
    </location>
</feature>
<dbReference type="Proteomes" id="UP001528673">
    <property type="component" value="Unassembled WGS sequence"/>
</dbReference>
<evidence type="ECO:0000256" key="8">
    <source>
        <dbReference type="RuleBase" id="RU003953"/>
    </source>
</evidence>
<reference evidence="13 14" key="1">
    <citation type="submission" date="2023-02" db="EMBL/GenBank/DDBJ databases">
        <title>Bacterial whole genomic sequence of Curvibacter sp. HBC61.</title>
        <authorList>
            <person name="Le V."/>
            <person name="Ko S.-R."/>
            <person name="Ahn C.-Y."/>
            <person name="Oh H.-M."/>
        </authorList>
    </citation>
    <scope>NUCLEOTIDE SEQUENCE [LARGE SCALE GENOMIC DNA]</scope>
    <source>
        <strain evidence="13 14">HBC61</strain>
    </source>
</reference>
<dbReference type="InterPro" id="IPR010206">
    <property type="entry name" value="PolA_pol_I"/>
</dbReference>
<keyword evidence="2 7" id="KW-0808">Transferase</keyword>
<gene>
    <name evidence="7 13" type="primary">pcnB</name>
    <name evidence="13" type="ORF">PSQ40_18065</name>
</gene>
<keyword evidence="5 7" id="KW-0694">RNA-binding</keyword>
<dbReference type="NCBIfam" id="TIGR01942">
    <property type="entry name" value="pcnB"/>
    <property type="match status" value="1"/>
</dbReference>
<dbReference type="GO" id="GO:1990817">
    <property type="term" value="F:poly(A) RNA polymerase activity"/>
    <property type="evidence" value="ECO:0007669"/>
    <property type="project" value="UniProtKB-EC"/>
</dbReference>
<evidence type="ECO:0000259" key="12">
    <source>
        <dbReference type="Pfam" id="PF12627"/>
    </source>
</evidence>
<keyword evidence="4 7" id="KW-0067">ATP-binding</keyword>
<protein>
    <recommendedName>
        <fullName evidence="7">Poly(A) polymerase I</fullName>
        <shortName evidence="7">PAP I</shortName>
        <ecNumber evidence="7">2.7.7.19</ecNumber>
    </recommendedName>
</protein>
<feature type="active site" evidence="7">
    <location>
        <position position="180"/>
    </location>
</feature>
<dbReference type="InterPro" id="IPR002646">
    <property type="entry name" value="PolA_pol_head_dom"/>
</dbReference>
<accession>A0ABT5N2K4</accession>
<evidence type="ECO:0000256" key="1">
    <source>
        <dbReference type="ARBA" id="ARBA00022664"/>
    </source>
</evidence>
<evidence type="ECO:0000256" key="6">
    <source>
        <dbReference type="ARBA" id="ARBA00023163"/>
    </source>
</evidence>
<dbReference type="EMBL" id="JAQSIP010000010">
    <property type="protein sequence ID" value="MDD0840490.1"/>
    <property type="molecule type" value="Genomic_DNA"/>
</dbReference>
<dbReference type="PANTHER" id="PTHR43051">
    <property type="entry name" value="POLYNUCLEOTIDE ADENYLYLTRANSFERASE FAMILY PROTEIN"/>
    <property type="match status" value="1"/>
</dbReference>
<keyword evidence="13" id="KW-0548">Nucleotidyltransferase</keyword>
<feature type="compositionally biased region" description="Low complexity" evidence="9">
    <location>
        <begin position="485"/>
        <end position="507"/>
    </location>
</feature>
<keyword evidence="6 7" id="KW-0804">Transcription</keyword>
<dbReference type="InterPro" id="IPR025866">
    <property type="entry name" value="PolyA_pol_arg_C_dom"/>
</dbReference>
<evidence type="ECO:0000256" key="7">
    <source>
        <dbReference type="HAMAP-Rule" id="MF_00957"/>
    </source>
</evidence>
<dbReference type="Gene3D" id="3.30.460.10">
    <property type="entry name" value="Beta Polymerase, domain 2"/>
    <property type="match status" value="1"/>
</dbReference>
<keyword evidence="14" id="KW-1185">Reference proteome</keyword>
<name>A0ABT5N2K4_9BURK</name>
<comment type="catalytic activity">
    <reaction evidence="7">
        <text>RNA(n) + ATP = RNA(n)-3'-adenine ribonucleotide + diphosphate</text>
        <dbReference type="Rhea" id="RHEA:11332"/>
        <dbReference type="Rhea" id="RHEA-COMP:14527"/>
        <dbReference type="Rhea" id="RHEA-COMP:17347"/>
        <dbReference type="ChEBI" id="CHEBI:30616"/>
        <dbReference type="ChEBI" id="CHEBI:33019"/>
        <dbReference type="ChEBI" id="CHEBI:140395"/>
        <dbReference type="ChEBI" id="CHEBI:173115"/>
        <dbReference type="EC" id="2.7.7.19"/>
    </reaction>
</comment>
<evidence type="ECO:0000256" key="2">
    <source>
        <dbReference type="ARBA" id="ARBA00022679"/>
    </source>
</evidence>